<reference evidence="2 3" key="1">
    <citation type="submission" date="2018-08" db="EMBL/GenBank/DDBJ databases">
        <title>A genome reference for cultivated species of the human gut microbiota.</title>
        <authorList>
            <person name="Zou Y."/>
            <person name="Xue W."/>
            <person name="Luo G."/>
        </authorList>
    </citation>
    <scope>NUCLEOTIDE SEQUENCE [LARGE SCALE GENOMIC DNA]</scope>
    <source>
        <strain evidence="2 3">OM06-4</strain>
    </source>
</reference>
<sequence length="61" mass="6491">MEKDNFIVAITGATLTVLGSRAFVVYTGAFVLSKVILIAAAKTFCKSFLTSIGVDYLVTDV</sequence>
<proteinExistence type="predicted"/>
<gene>
    <name evidence="2" type="ORF">DXB93_16895</name>
</gene>
<dbReference type="RefSeq" id="WP_117582517.1">
    <property type="nucleotide sequence ID" value="NZ_QUSL01000043.1"/>
</dbReference>
<dbReference type="EMBL" id="QUSL01000043">
    <property type="protein sequence ID" value="RGD78798.1"/>
    <property type="molecule type" value="Genomic_DNA"/>
</dbReference>
<evidence type="ECO:0000256" key="1">
    <source>
        <dbReference type="SAM" id="Phobius"/>
    </source>
</evidence>
<evidence type="ECO:0000313" key="3">
    <source>
        <dbReference type="Proteomes" id="UP000261032"/>
    </source>
</evidence>
<dbReference type="AlphaFoldDB" id="A0A3E3E9R9"/>
<keyword evidence="1" id="KW-1133">Transmembrane helix</keyword>
<organism evidence="2 3">
    <name type="scientific">Thomasclavelia ramosa</name>
    <dbReference type="NCBI Taxonomy" id="1547"/>
    <lineage>
        <taxon>Bacteria</taxon>
        <taxon>Bacillati</taxon>
        <taxon>Bacillota</taxon>
        <taxon>Erysipelotrichia</taxon>
        <taxon>Erysipelotrichales</taxon>
        <taxon>Coprobacillaceae</taxon>
        <taxon>Thomasclavelia</taxon>
    </lineage>
</organism>
<feature type="transmembrane region" description="Helical" evidence="1">
    <location>
        <begin position="6"/>
        <end position="32"/>
    </location>
</feature>
<accession>A0A3E3E9R9</accession>
<dbReference type="Proteomes" id="UP000261032">
    <property type="component" value="Unassembled WGS sequence"/>
</dbReference>
<comment type="caution">
    <text evidence="2">The sequence shown here is derived from an EMBL/GenBank/DDBJ whole genome shotgun (WGS) entry which is preliminary data.</text>
</comment>
<evidence type="ECO:0000313" key="2">
    <source>
        <dbReference type="EMBL" id="RGD78798.1"/>
    </source>
</evidence>
<keyword evidence="1" id="KW-0812">Transmembrane</keyword>
<keyword evidence="1" id="KW-0472">Membrane</keyword>
<name>A0A3E3E9R9_9FIRM</name>
<protein>
    <submittedName>
        <fullName evidence="2">Uncharacterized protein</fullName>
    </submittedName>
</protein>